<name>A0A9X0YRF2_9BACI</name>
<reference evidence="1" key="1">
    <citation type="submission" date="2021-03" db="EMBL/GenBank/DDBJ databases">
        <title>Genomic Encyclopedia of Type Strains, Phase IV (KMG-IV): sequencing the most valuable type-strain genomes for metagenomic binning, comparative biology and taxonomic classification.</title>
        <authorList>
            <person name="Goeker M."/>
        </authorList>
    </citation>
    <scope>NUCLEOTIDE SEQUENCE</scope>
    <source>
        <strain evidence="1">DSM 107338</strain>
    </source>
</reference>
<evidence type="ECO:0000313" key="1">
    <source>
        <dbReference type="EMBL" id="MBP2077417.1"/>
    </source>
</evidence>
<protein>
    <submittedName>
        <fullName evidence="1">Uncharacterized protein</fullName>
    </submittedName>
</protein>
<dbReference type="EMBL" id="JAGGMB010000004">
    <property type="protein sequence ID" value="MBP2077417.1"/>
    <property type="molecule type" value="Genomic_DNA"/>
</dbReference>
<dbReference type="Proteomes" id="UP001138793">
    <property type="component" value="Unassembled WGS sequence"/>
</dbReference>
<keyword evidence="2" id="KW-1185">Reference proteome</keyword>
<dbReference type="AlphaFoldDB" id="A0A9X0YRF2"/>
<organism evidence="1 2">
    <name type="scientific">Oceanobacillus polygoni</name>
    <dbReference type="NCBI Taxonomy" id="1235259"/>
    <lineage>
        <taxon>Bacteria</taxon>
        <taxon>Bacillati</taxon>
        <taxon>Bacillota</taxon>
        <taxon>Bacilli</taxon>
        <taxon>Bacillales</taxon>
        <taxon>Bacillaceae</taxon>
        <taxon>Oceanobacillus</taxon>
    </lineage>
</organism>
<comment type="caution">
    <text evidence="1">The sequence shown here is derived from an EMBL/GenBank/DDBJ whole genome shotgun (WGS) entry which is preliminary data.</text>
</comment>
<evidence type="ECO:0000313" key="2">
    <source>
        <dbReference type="Proteomes" id="UP001138793"/>
    </source>
</evidence>
<gene>
    <name evidence="1" type="ORF">J2Z64_001669</name>
</gene>
<sequence>MTETVIDGVTDATVADAIAVGALVDARVF</sequence>
<accession>A0A9X0YRF2</accession>
<proteinExistence type="predicted"/>